<dbReference type="Gene3D" id="3.40.190.290">
    <property type="match status" value="1"/>
</dbReference>
<dbReference type="AlphaFoldDB" id="A0A833UEW1"/>
<dbReference type="PANTHER" id="PTHR30419">
    <property type="entry name" value="HTH-TYPE TRANSCRIPTIONAL REGULATOR YBHD"/>
    <property type="match status" value="1"/>
</dbReference>
<dbReference type="SUPFAM" id="SSF46785">
    <property type="entry name" value="Winged helix' DNA-binding domain"/>
    <property type="match status" value="1"/>
</dbReference>
<feature type="domain" description="HTH lysR-type" evidence="5">
    <location>
        <begin position="13"/>
        <end position="63"/>
    </location>
</feature>
<dbReference type="Pfam" id="PF00126">
    <property type="entry name" value="HTH_1"/>
    <property type="match status" value="1"/>
</dbReference>
<evidence type="ECO:0000256" key="3">
    <source>
        <dbReference type="ARBA" id="ARBA00023125"/>
    </source>
</evidence>
<dbReference type="Gene3D" id="1.10.10.10">
    <property type="entry name" value="Winged helix-like DNA-binding domain superfamily/Winged helix DNA-binding domain"/>
    <property type="match status" value="1"/>
</dbReference>
<dbReference type="GO" id="GO:0003677">
    <property type="term" value="F:DNA binding"/>
    <property type="evidence" value="ECO:0007669"/>
    <property type="project" value="UniProtKB-KW"/>
</dbReference>
<evidence type="ECO:0000256" key="2">
    <source>
        <dbReference type="ARBA" id="ARBA00023015"/>
    </source>
</evidence>
<comment type="similarity">
    <text evidence="1">Belongs to the LysR transcriptional regulatory family.</text>
</comment>
<dbReference type="Pfam" id="PF03466">
    <property type="entry name" value="LysR_substrate"/>
    <property type="match status" value="1"/>
</dbReference>
<name>A0A833UEW1_ACIBZ</name>
<dbReference type="PROSITE" id="PS50931">
    <property type="entry name" value="HTH_LYSR"/>
    <property type="match status" value="1"/>
</dbReference>
<reference evidence="7" key="1">
    <citation type="journal article" date="2020" name="MBio">
        <title>Horizontal gene transfer to a defensive symbiont with a reduced genome amongst a multipartite beetle microbiome.</title>
        <authorList>
            <person name="Waterworth S.C."/>
            <person name="Florez L.V."/>
            <person name="Rees E.R."/>
            <person name="Hertweck C."/>
            <person name="Kaltenpoth M."/>
            <person name="Kwan J.C."/>
        </authorList>
    </citation>
    <scope>NUCLEOTIDE SEQUENCE [LARGE SCALE GENOMIC DNA]</scope>
</reference>
<dbReference type="InterPro" id="IPR005119">
    <property type="entry name" value="LysR_subst-bd"/>
</dbReference>
<evidence type="ECO:0000313" key="6">
    <source>
        <dbReference type="EMBL" id="KAF1027898.1"/>
    </source>
</evidence>
<keyword evidence="3" id="KW-0238">DNA-binding</keyword>
<evidence type="ECO:0000313" key="7">
    <source>
        <dbReference type="Proteomes" id="UP000490535"/>
    </source>
</evidence>
<dbReference type="InterPro" id="IPR036390">
    <property type="entry name" value="WH_DNA-bd_sf"/>
</dbReference>
<dbReference type="GO" id="GO:0005829">
    <property type="term" value="C:cytosol"/>
    <property type="evidence" value="ECO:0007669"/>
    <property type="project" value="TreeGrafter"/>
</dbReference>
<organism evidence="6 7">
    <name type="scientific">Acinetobacter bereziniae</name>
    <name type="common">Acinetobacter genomosp. 10</name>
    <dbReference type="NCBI Taxonomy" id="106648"/>
    <lineage>
        <taxon>Bacteria</taxon>
        <taxon>Pseudomonadati</taxon>
        <taxon>Pseudomonadota</taxon>
        <taxon>Gammaproteobacteria</taxon>
        <taxon>Moraxellales</taxon>
        <taxon>Moraxellaceae</taxon>
        <taxon>Acinetobacter</taxon>
    </lineage>
</organism>
<accession>A0A833UEW1</accession>
<dbReference type="CDD" id="cd05466">
    <property type="entry name" value="PBP2_LTTR_substrate"/>
    <property type="match status" value="1"/>
</dbReference>
<dbReference type="SUPFAM" id="SSF53850">
    <property type="entry name" value="Periplasmic binding protein-like II"/>
    <property type="match status" value="1"/>
</dbReference>
<dbReference type="PANTHER" id="PTHR30419:SF8">
    <property type="entry name" value="NITROGEN ASSIMILATION TRANSCRIPTIONAL ACTIVATOR-RELATED"/>
    <property type="match status" value="1"/>
</dbReference>
<dbReference type="InterPro" id="IPR050950">
    <property type="entry name" value="HTH-type_LysR_regulators"/>
</dbReference>
<proteinExistence type="inferred from homology"/>
<gene>
    <name evidence="6" type="primary">cynR_1</name>
    <name evidence="6" type="ORF">GAK29_00374</name>
</gene>
<evidence type="ECO:0000259" key="5">
    <source>
        <dbReference type="PROSITE" id="PS50931"/>
    </source>
</evidence>
<dbReference type="InterPro" id="IPR000847">
    <property type="entry name" value="LysR_HTH_N"/>
</dbReference>
<protein>
    <submittedName>
        <fullName evidence="6">HTH-type transcriptional regulator CynR</fullName>
    </submittedName>
</protein>
<dbReference type="GO" id="GO:0003700">
    <property type="term" value="F:DNA-binding transcription factor activity"/>
    <property type="evidence" value="ECO:0007669"/>
    <property type="project" value="InterPro"/>
</dbReference>
<evidence type="ECO:0000256" key="4">
    <source>
        <dbReference type="ARBA" id="ARBA00023163"/>
    </source>
</evidence>
<keyword evidence="4" id="KW-0804">Transcription</keyword>
<comment type="caution">
    <text evidence="6">The sequence shown here is derived from an EMBL/GenBank/DDBJ whole genome shotgun (WGS) entry which is preliminary data.</text>
</comment>
<dbReference type="Proteomes" id="UP000490535">
    <property type="component" value="Unassembled WGS sequence"/>
</dbReference>
<dbReference type="EMBL" id="WNDP01000005">
    <property type="protein sequence ID" value="KAF1027898.1"/>
    <property type="molecule type" value="Genomic_DNA"/>
</dbReference>
<evidence type="ECO:0000256" key="1">
    <source>
        <dbReference type="ARBA" id="ARBA00009437"/>
    </source>
</evidence>
<keyword evidence="2" id="KW-0805">Transcription regulation</keyword>
<dbReference type="InterPro" id="IPR036388">
    <property type="entry name" value="WH-like_DNA-bd_sf"/>
</dbReference>
<sequence>MPINMTFSRFSDYFIAVAKTGSLRKAADQLYISVSAIHRQITLAEEEFGIDLFERLPNGLKLTLAGELLYADLIKWQKEFQLTRNRFDEIQGLSRGTIDCGLITALSDGFVLDSIQYMYENYPWINFNFHIQDSEKVSNMIMDAEIDFGILLNPKGHHQLEVLAFVEIPIGFVLSKDHPLTSTERIHLSDTLNDQHLIPSAPLIIQDYVQTLYKHYQIAPQRQLECNDIRMIMSLIQKKLGIGLLSYIDAYPYIERDELCFKPIREKGLYPLTLALCVAPKRQLSRVSQVMIKHLIEQIERLKLKLIDYQ</sequence>